<dbReference type="RefSeq" id="WP_187257416.1">
    <property type="nucleotide sequence ID" value="NZ_JBHULF010000006.1"/>
</dbReference>
<evidence type="ECO:0000256" key="4">
    <source>
        <dbReference type="ARBA" id="ARBA00022989"/>
    </source>
</evidence>
<protein>
    <recommendedName>
        <fullName evidence="9">TIGR00297 family protein</fullName>
    </recommendedName>
</protein>
<dbReference type="InterPro" id="IPR002794">
    <property type="entry name" value="DUF92_TMEM19"/>
</dbReference>
<gene>
    <name evidence="7" type="ORF">BC349_13620</name>
</gene>
<dbReference type="PANTHER" id="PTHR13353:SF5">
    <property type="entry name" value="TRANSMEMBRANE PROTEIN 19"/>
    <property type="match status" value="1"/>
</dbReference>
<dbReference type="EMBL" id="MBUA01000027">
    <property type="protein sequence ID" value="MBC6492094.1"/>
    <property type="molecule type" value="Genomic_DNA"/>
</dbReference>
<comment type="subcellular location">
    <subcellularLocation>
        <location evidence="1">Membrane</location>
        <topology evidence="1">Multi-pass membrane protein</topology>
    </subcellularLocation>
</comment>
<evidence type="ECO:0000313" key="7">
    <source>
        <dbReference type="EMBL" id="MBC6492094.1"/>
    </source>
</evidence>
<dbReference type="Proteomes" id="UP000765802">
    <property type="component" value="Unassembled WGS sequence"/>
</dbReference>
<evidence type="ECO:0000256" key="6">
    <source>
        <dbReference type="SAM" id="Phobius"/>
    </source>
</evidence>
<dbReference type="Pfam" id="PF01940">
    <property type="entry name" value="DUF92"/>
    <property type="match status" value="1"/>
</dbReference>
<reference evidence="7 8" key="1">
    <citation type="submission" date="2016-07" db="EMBL/GenBank/DDBJ databases">
        <title>Genome analysis of Flavihumibacter stibioxidans YS-17.</title>
        <authorList>
            <person name="Shi K."/>
            <person name="Han Y."/>
            <person name="Wang G."/>
        </authorList>
    </citation>
    <scope>NUCLEOTIDE SEQUENCE [LARGE SCALE GENOMIC DNA]</scope>
    <source>
        <strain evidence="7 8">YS-17</strain>
    </source>
</reference>
<evidence type="ECO:0000256" key="1">
    <source>
        <dbReference type="ARBA" id="ARBA00004141"/>
    </source>
</evidence>
<keyword evidence="8" id="KW-1185">Reference proteome</keyword>
<comment type="caution">
    <text evidence="7">The sequence shown here is derived from an EMBL/GenBank/DDBJ whole genome shotgun (WGS) entry which is preliminary data.</text>
</comment>
<dbReference type="PANTHER" id="PTHR13353">
    <property type="entry name" value="TRANSMEMBRANE PROTEIN 19"/>
    <property type="match status" value="1"/>
</dbReference>
<sequence>MIYSWVIPLCCIGAASLLTAALGLLSRMGALSGGLIAFLIYAGGGLTGIALLAGFFILGAGATLWKSNTKSGAGLSEGKVPGGRSGYQVWANGGVAGVAGLVSFMYPVNTEFFLLLMAASLAAATADTLSSELGVVYGRKFYNITSFRPDRRGENGAVSLEGTLIGMAGAAVLAIIYGIGVGHQQYFITILVAGAIGNIADSIFGATLERRQLIGNDLVNLLNTATGAFVGALMYYFVVR</sequence>
<feature type="transmembrane region" description="Helical" evidence="6">
    <location>
        <begin position="86"/>
        <end position="106"/>
    </location>
</feature>
<feature type="transmembrane region" description="Helical" evidence="6">
    <location>
        <begin position="158"/>
        <end position="180"/>
    </location>
</feature>
<comment type="similarity">
    <text evidence="2">Belongs to the TMEM19 family.</text>
</comment>
<accession>A0ABR7MAN1</accession>
<proteinExistence type="inferred from homology"/>
<evidence type="ECO:0000256" key="5">
    <source>
        <dbReference type="ARBA" id="ARBA00023136"/>
    </source>
</evidence>
<feature type="transmembrane region" description="Helical" evidence="6">
    <location>
        <begin position="186"/>
        <end position="206"/>
    </location>
</feature>
<evidence type="ECO:0000313" key="8">
    <source>
        <dbReference type="Proteomes" id="UP000765802"/>
    </source>
</evidence>
<evidence type="ECO:0000256" key="2">
    <source>
        <dbReference type="ARBA" id="ARBA00009012"/>
    </source>
</evidence>
<evidence type="ECO:0000256" key="3">
    <source>
        <dbReference type="ARBA" id="ARBA00022692"/>
    </source>
</evidence>
<keyword evidence="3 6" id="KW-0812">Transmembrane</keyword>
<keyword evidence="5 6" id="KW-0472">Membrane</keyword>
<evidence type="ECO:0008006" key="9">
    <source>
        <dbReference type="Google" id="ProtNLM"/>
    </source>
</evidence>
<feature type="transmembrane region" description="Helical" evidence="6">
    <location>
        <begin position="39"/>
        <end position="65"/>
    </location>
</feature>
<name>A0ABR7MAN1_9BACT</name>
<feature type="transmembrane region" description="Helical" evidence="6">
    <location>
        <begin position="218"/>
        <end position="238"/>
    </location>
</feature>
<keyword evidence="4 6" id="KW-1133">Transmembrane helix</keyword>
<organism evidence="7 8">
    <name type="scientific">Flavihumibacter stibioxidans</name>
    <dbReference type="NCBI Taxonomy" id="1834163"/>
    <lineage>
        <taxon>Bacteria</taxon>
        <taxon>Pseudomonadati</taxon>
        <taxon>Bacteroidota</taxon>
        <taxon>Chitinophagia</taxon>
        <taxon>Chitinophagales</taxon>
        <taxon>Chitinophagaceae</taxon>
        <taxon>Flavihumibacter</taxon>
    </lineage>
</organism>